<evidence type="ECO:0000313" key="4">
    <source>
        <dbReference type="Proteomes" id="UP000614410"/>
    </source>
</evidence>
<dbReference type="EMBL" id="JAEKNN010000051">
    <property type="protein sequence ID" value="MBJ7609759.1"/>
    <property type="molecule type" value="Genomic_DNA"/>
</dbReference>
<name>A0A934NJN7_9BACT</name>
<dbReference type="InterPro" id="IPR011009">
    <property type="entry name" value="Kinase-like_dom_sf"/>
</dbReference>
<comment type="caution">
    <text evidence="3">The sequence shown here is derived from an EMBL/GenBank/DDBJ whole genome shotgun (WGS) entry which is preliminary data.</text>
</comment>
<dbReference type="GO" id="GO:0004672">
    <property type="term" value="F:protein kinase activity"/>
    <property type="evidence" value="ECO:0007669"/>
    <property type="project" value="InterPro"/>
</dbReference>
<dbReference type="InterPro" id="IPR000719">
    <property type="entry name" value="Prot_kinase_dom"/>
</dbReference>
<dbReference type="PROSITE" id="PS50011">
    <property type="entry name" value="PROTEIN_KINASE_DOM"/>
    <property type="match status" value="1"/>
</dbReference>
<evidence type="ECO:0000256" key="1">
    <source>
        <dbReference type="SAM" id="Phobius"/>
    </source>
</evidence>
<keyword evidence="1" id="KW-0472">Membrane</keyword>
<reference evidence="3 4" key="1">
    <citation type="submission" date="2020-10" db="EMBL/GenBank/DDBJ databases">
        <title>Ca. Dormibacterota MAGs.</title>
        <authorList>
            <person name="Montgomery K."/>
        </authorList>
    </citation>
    <scope>NUCLEOTIDE SEQUENCE [LARGE SCALE GENOMIC DNA]</scope>
    <source>
        <strain evidence="3">Mitchell_Peninsula_5</strain>
    </source>
</reference>
<accession>A0A934NJN7</accession>
<dbReference type="AlphaFoldDB" id="A0A934NJN7"/>
<gene>
    <name evidence="3" type="ORF">JF887_10090</name>
</gene>
<organism evidence="3 4">
    <name type="scientific">Candidatus Amunia macphersoniae</name>
    <dbReference type="NCBI Taxonomy" id="3127014"/>
    <lineage>
        <taxon>Bacteria</taxon>
        <taxon>Bacillati</taxon>
        <taxon>Candidatus Dormiibacterota</taxon>
        <taxon>Candidatus Dormibacteria</taxon>
        <taxon>Candidatus Aeolococcales</taxon>
        <taxon>Candidatus Aeolococcaceae</taxon>
        <taxon>Candidatus Amunia</taxon>
    </lineage>
</organism>
<sequence>MGRDRRDYDVGELLRQGWAGPLRDGRYRQTGRRVTVQDIRTELTKATGFVERLADIGRRSADVRDPHLLAVYDLVVKGEQMQLIAEWSAAPTLAALIGHRRLTPQRAVVVIDGVLAGLGSLHGAGLVHGRVAADTTVVEEDGTARLAELAICAVASPPGIGPVLDLRSAAQLGLDLLQGTGPQPEPVRLALEQGASGAVDAAAMRSSVAAAARTVFGADATADGGGGEATAAPPRRRRSRRMYGVAAVALVALITAAAAGYLLLAGHGNRPASSGPLAVGSDATLSVNPGNGACNTTFVFVGKGSLTGTGKLVYRWEQSDGQSSSDASLPITADEGAFQLTQAWRLQGTQTVDGTMTLHILRPLDRVLRQSFHYVCR</sequence>
<evidence type="ECO:0000259" key="2">
    <source>
        <dbReference type="PROSITE" id="PS50011"/>
    </source>
</evidence>
<dbReference type="Proteomes" id="UP000614410">
    <property type="component" value="Unassembled WGS sequence"/>
</dbReference>
<dbReference type="SUPFAM" id="SSF56112">
    <property type="entry name" value="Protein kinase-like (PK-like)"/>
    <property type="match status" value="1"/>
</dbReference>
<keyword evidence="1" id="KW-0812">Transmembrane</keyword>
<proteinExistence type="predicted"/>
<feature type="transmembrane region" description="Helical" evidence="1">
    <location>
        <begin position="243"/>
        <end position="264"/>
    </location>
</feature>
<dbReference type="Gene3D" id="1.10.510.10">
    <property type="entry name" value="Transferase(Phosphotransferase) domain 1"/>
    <property type="match status" value="1"/>
</dbReference>
<protein>
    <recommendedName>
        <fullName evidence="2">Protein kinase domain-containing protein</fullName>
    </recommendedName>
</protein>
<evidence type="ECO:0000313" key="3">
    <source>
        <dbReference type="EMBL" id="MBJ7609759.1"/>
    </source>
</evidence>
<feature type="domain" description="Protein kinase" evidence="2">
    <location>
        <begin position="8"/>
        <end position="285"/>
    </location>
</feature>
<dbReference type="GO" id="GO:0005524">
    <property type="term" value="F:ATP binding"/>
    <property type="evidence" value="ECO:0007669"/>
    <property type="project" value="InterPro"/>
</dbReference>
<keyword evidence="1" id="KW-1133">Transmembrane helix</keyword>